<dbReference type="NCBIfam" id="TIGR00803">
    <property type="entry name" value="nst"/>
    <property type="match status" value="1"/>
</dbReference>
<keyword evidence="3" id="KW-0813">Transport</keyword>
<dbReference type="GO" id="GO:0000139">
    <property type="term" value="C:Golgi membrane"/>
    <property type="evidence" value="ECO:0007669"/>
    <property type="project" value="InterPro"/>
</dbReference>
<name>T1JXY0_TETUR</name>
<evidence type="ECO:0000313" key="8">
    <source>
        <dbReference type="EnsemblMetazoa" id="tetur02g13640.1"/>
    </source>
</evidence>
<dbReference type="PANTHER" id="PTHR10231">
    <property type="entry name" value="NUCLEOTIDE-SUGAR TRANSMEMBRANE TRANSPORTER"/>
    <property type="match status" value="1"/>
</dbReference>
<evidence type="ECO:0000313" key="9">
    <source>
        <dbReference type="Proteomes" id="UP000015104"/>
    </source>
</evidence>
<evidence type="ECO:0000256" key="5">
    <source>
        <dbReference type="ARBA" id="ARBA00022989"/>
    </source>
</evidence>
<evidence type="ECO:0000256" key="7">
    <source>
        <dbReference type="SAM" id="Phobius"/>
    </source>
</evidence>
<reference evidence="9" key="1">
    <citation type="submission" date="2011-08" db="EMBL/GenBank/DDBJ databases">
        <authorList>
            <person name="Rombauts S."/>
        </authorList>
    </citation>
    <scope>NUCLEOTIDE SEQUENCE</scope>
    <source>
        <strain evidence="9">London</strain>
    </source>
</reference>
<dbReference type="HOGENOM" id="CLU_024645_1_0_1"/>
<evidence type="ECO:0000256" key="4">
    <source>
        <dbReference type="ARBA" id="ARBA00022692"/>
    </source>
</evidence>
<dbReference type="eggNOG" id="KOG2234">
    <property type="taxonomic scope" value="Eukaryota"/>
</dbReference>
<keyword evidence="5 7" id="KW-1133">Transmembrane helix</keyword>
<evidence type="ECO:0000256" key="2">
    <source>
        <dbReference type="ARBA" id="ARBA00009976"/>
    </source>
</evidence>
<comment type="subcellular location">
    <subcellularLocation>
        <location evidence="1">Membrane</location>
        <topology evidence="1">Multi-pass membrane protein</topology>
    </subcellularLocation>
</comment>
<dbReference type="Pfam" id="PF04142">
    <property type="entry name" value="Nuc_sug_transp"/>
    <property type="match status" value="1"/>
</dbReference>
<feature type="transmembrane region" description="Helical" evidence="7">
    <location>
        <begin position="43"/>
        <end position="66"/>
    </location>
</feature>
<dbReference type="STRING" id="32264.T1JXY0"/>
<dbReference type="InterPro" id="IPR007271">
    <property type="entry name" value="Nuc_sug_transpt"/>
</dbReference>
<evidence type="ECO:0000256" key="6">
    <source>
        <dbReference type="ARBA" id="ARBA00023136"/>
    </source>
</evidence>
<keyword evidence="3" id="KW-0762">Sugar transport</keyword>
<evidence type="ECO:0000256" key="1">
    <source>
        <dbReference type="ARBA" id="ARBA00004141"/>
    </source>
</evidence>
<feature type="transmembrane region" description="Helical" evidence="7">
    <location>
        <begin position="12"/>
        <end position="31"/>
    </location>
</feature>
<dbReference type="AlphaFoldDB" id="T1JXY0"/>
<feature type="transmembrane region" description="Helical" evidence="7">
    <location>
        <begin position="239"/>
        <end position="263"/>
    </location>
</feature>
<dbReference type="OMA" id="FGMMAYD"/>
<dbReference type="Gene3D" id="1.10.3730.20">
    <property type="match status" value="1"/>
</dbReference>
<comment type="similarity">
    <text evidence="2">Belongs to the nucleotide-sugar transporter family. SLC35A subfamily.</text>
</comment>
<keyword evidence="4 7" id="KW-0812">Transmembrane</keyword>
<gene>
    <name evidence="8" type="primary">107371792</name>
</gene>
<feature type="transmembrane region" description="Helical" evidence="7">
    <location>
        <begin position="207"/>
        <end position="227"/>
    </location>
</feature>
<reference evidence="8" key="2">
    <citation type="submission" date="2015-06" db="UniProtKB">
        <authorList>
            <consortium name="EnsemblMetazoa"/>
        </authorList>
    </citation>
    <scope>IDENTIFICATION</scope>
</reference>
<evidence type="ECO:0008006" key="10">
    <source>
        <dbReference type="Google" id="ProtNLM"/>
    </source>
</evidence>
<dbReference type="InterPro" id="IPR037185">
    <property type="entry name" value="EmrE-like"/>
</dbReference>
<dbReference type="EnsemblMetazoa" id="tetur02g13640.1">
    <property type="protein sequence ID" value="tetur02g13640.1"/>
    <property type="gene ID" value="tetur02g13640"/>
</dbReference>
<feature type="transmembrane region" description="Helical" evidence="7">
    <location>
        <begin position="175"/>
        <end position="195"/>
    </location>
</feature>
<proteinExistence type="inferred from homology"/>
<dbReference type="SUPFAM" id="SSF103481">
    <property type="entry name" value="Multidrug resistance efflux transporter EmrE"/>
    <property type="match status" value="1"/>
</dbReference>
<sequence>MSVKSNKRLKFGLLLILVFQTTGCVLLLRYSRHRTSVKSSENYLVSTTVVSSEIIKVLTSLCVLLFQTGSLMSCLQLLHKEIILNHQESLKSAVPALSYTVQNNLLFVALSHLDSVTYQVTYQLKILVTAIFSVLMLHKRLSSIQWLSLVMLMAGVIAIQLPDSSSTKTEQQNDLIGLLCVLISCFLSGFTGVYFEKILKKGDQSLWIRNFQLSFMSSILALINAFAQDHSKIFKSGFFFGYTPLTWTVILIHAFGGFIVAFVMKYADNILKGFATSISIVISTIISFYIMDDFSPQPYFIIGAPMVLIAVILYGY</sequence>
<accession>T1JXY0</accession>
<dbReference type="KEGG" id="tut:107371792"/>
<dbReference type="EMBL" id="CAEY01000835">
    <property type="status" value="NOT_ANNOTATED_CDS"/>
    <property type="molecule type" value="Genomic_DNA"/>
</dbReference>
<keyword evidence="9" id="KW-1185">Reference proteome</keyword>
<feature type="transmembrane region" description="Helical" evidence="7">
    <location>
        <begin position="297"/>
        <end position="315"/>
    </location>
</feature>
<evidence type="ECO:0000256" key="3">
    <source>
        <dbReference type="ARBA" id="ARBA00022597"/>
    </source>
</evidence>
<keyword evidence="6 7" id="KW-0472">Membrane</keyword>
<dbReference type="PIRSF" id="PIRSF005799">
    <property type="entry name" value="UDP-gal_transpt"/>
    <property type="match status" value="1"/>
</dbReference>
<dbReference type="Proteomes" id="UP000015104">
    <property type="component" value="Unassembled WGS sequence"/>
</dbReference>
<dbReference type="OrthoDB" id="408493at2759"/>
<feature type="transmembrane region" description="Helical" evidence="7">
    <location>
        <begin position="144"/>
        <end position="163"/>
    </location>
</feature>
<feature type="transmembrane region" description="Helical" evidence="7">
    <location>
        <begin position="270"/>
        <end position="291"/>
    </location>
</feature>
<dbReference type="GO" id="GO:0015165">
    <property type="term" value="F:pyrimidine nucleotide-sugar transmembrane transporter activity"/>
    <property type="evidence" value="ECO:0007669"/>
    <property type="project" value="InterPro"/>
</dbReference>
<organism evidence="8 9">
    <name type="scientific">Tetranychus urticae</name>
    <name type="common">Two-spotted spider mite</name>
    <dbReference type="NCBI Taxonomy" id="32264"/>
    <lineage>
        <taxon>Eukaryota</taxon>
        <taxon>Metazoa</taxon>
        <taxon>Ecdysozoa</taxon>
        <taxon>Arthropoda</taxon>
        <taxon>Chelicerata</taxon>
        <taxon>Arachnida</taxon>
        <taxon>Acari</taxon>
        <taxon>Acariformes</taxon>
        <taxon>Trombidiformes</taxon>
        <taxon>Prostigmata</taxon>
        <taxon>Eleutherengona</taxon>
        <taxon>Raphignathae</taxon>
        <taxon>Tetranychoidea</taxon>
        <taxon>Tetranychidae</taxon>
        <taxon>Tetranychus</taxon>
    </lineage>
</organism>
<protein>
    <recommendedName>
        <fullName evidence="10">UDP-N-acetylglucosamine transporter</fullName>
    </recommendedName>
</protein>